<dbReference type="GO" id="GO:0000166">
    <property type="term" value="F:nucleotide binding"/>
    <property type="evidence" value="ECO:0007669"/>
    <property type="project" value="InterPro"/>
</dbReference>
<dbReference type="Pfam" id="PF01612">
    <property type="entry name" value="DNA_pol_A_exo1"/>
    <property type="match status" value="1"/>
</dbReference>
<feature type="domain" description="HRDC" evidence="1">
    <location>
        <begin position="207"/>
        <end position="289"/>
    </location>
</feature>
<gene>
    <name evidence="2" type="ORF">UFOPK2992_01053</name>
</gene>
<dbReference type="GO" id="GO:0006139">
    <property type="term" value="P:nucleobase-containing compound metabolic process"/>
    <property type="evidence" value="ECO:0007669"/>
    <property type="project" value="InterPro"/>
</dbReference>
<reference evidence="2" key="1">
    <citation type="submission" date="2020-05" db="EMBL/GenBank/DDBJ databases">
        <authorList>
            <person name="Chiriac C."/>
            <person name="Salcher M."/>
            <person name="Ghai R."/>
            <person name="Kavagutti S V."/>
        </authorList>
    </citation>
    <scope>NUCLEOTIDE SEQUENCE</scope>
</reference>
<evidence type="ECO:0000313" key="2">
    <source>
        <dbReference type="EMBL" id="CAB4801557.1"/>
    </source>
</evidence>
<dbReference type="Pfam" id="PF00570">
    <property type="entry name" value="HRDC"/>
    <property type="match status" value="1"/>
</dbReference>
<name>A0A6J6Y7E5_9ZZZZ</name>
<dbReference type="GO" id="GO:0003676">
    <property type="term" value="F:nucleic acid binding"/>
    <property type="evidence" value="ECO:0007669"/>
    <property type="project" value="InterPro"/>
</dbReference>
<dbReference type="GO" id="GO:0008408">
    <property type="term" value="F:3'-5' exonuclease activity"/>
    <property type="evidence" value="ECO:0007669"/>
    <property type="project" value="InterPro"/>
</dbReference>
<accession>A0A6J6Y7E5</accession>
<dbReference type="SMART" id="SM00474">
    <property type="entry name" value="35EXOc"/>
    <property type="match status" value="1"/>
</dbReference>
<dbReference type="SUPFAM" id="SSF53098">
    <property type="entry name" value="Ribonuclease H-like"/>
    <property type="match status" value="1"/>
</dbReference>
<evidence type="ECO:0000259" key="1">
    <source>
        <dbReference type="PROSITE" id="PS50967"/>
    </source>
</evidence>
<dbReference type="CDD" id="cd06142">
    <property type="entry name" value="RNaseD_exo"/>
    <property type="match status" value="1"/>
</dbReference>
<dbReference type="InterPro" id="IPR002562">
    <property type="entry name" value="3'-5'_exonuclease_dom"/>
</dbReference>
<dbReference type="PANTHER" id="PTHR47649:SF1">
    <property type="entry name" value="RIBONUCLEASE D"/>
    <property type="match status" value="1"/>
</dbReference>
<dbReference type="InterPro" id="IPR036397">
    <property type="entry name" value="RNaseH_sf"/>
</dbReference>
<sequence length="382" mass="42142">MTYQWIATQNELLDLVDVLMAEPRYAFDTEFHRERTYYPKLALAQFAWPGGTALVDPLAVDVTALRPLLESDTQCVLHAAQQDLDVLTHSCGAVPKRLFDTQLAAGFIGYGTPSLASLLQGELKVTVPKGDRLTDWLRRPLTDDQKSYAASDVAHLLELQDRITAQLERTGRVSWAEAACEELRVKPGSGTDPDGAWLRLKDVRVLKPKARGVARSVAAWRERRAMSVDSPVRQILPDLAILGIAQKQPQSVEELAHARGIDERHWRGNLGREIIAAVIEGMQNEVHLPASDVEELDRNLRPAITLVSAWVSELARNEKIDTALLGTRGDIVALLRKDPDARLSIGWRAELLGDQVQRLVDGAAALTFDGKGGLRLIDVPSA</sequence>
<dbReference type="PROSITE" id="PS50967">
    <property type="entry name" value="HRDC"/>
    <property type="match status" value="1"/>
</dbReference>
<protein>
    <submittedName>
        <fullName evidence="2">Unannotated protein</fullName>
    </submittedName>
</protein>
<dbReference type="InterPro" id="IPR012337">
    <property type="entry name" value="RNaseH-like_sf"/>
</dbReference>
<dbReference type="Gene3D" id="1.10.150.80">
    <property type="entry name" value="HRDC domain"/>
    <property type="match status" value="1"/>
</dbReference>
<dbReference type="InterPro" id="IPR051086">
    <property type="entry name" value="RNase_D-like"/>
</dbReference>
<dbReference type="AlphaFoldDB" id="A0A6J6Y7E5"/>
<dbReference type="InterPro" id="IPR044876">
    <property type="entry name" value="HRDC_dom_sf"/>
</dbReference>
<dbReference type="Gene3D" id="3.30.420.10">
    <property type="entry name" value="Ribonuclease H-like superfamily/Ribonuclease H"/>
    <property type="match status" value="1"/>
</dbReference>
<organism evidence="2">
    <name type="scientific">freshwater metagenome</name>
    <dbReference type="NCBI Taxonomy" id="449393"/>
    <lineage>
        <taxon>unclassified sequences</taxon>
        <taxon>metagenomes</taxon>
        <taxon>ecological metagenomes</taxon>
    </lineage>
</organism>
<dbReference type="InterPro" id="IPR002121">
    <property type="entry name" value="HRDC_dom"/>
</dbReference>
<dbReference type="SUPFAM" id="SSF47819">
    <property type="entry name" value="HRDC-like"/>
    <property type="match status" value="2"/>
</dbReference>
<proteinExistence type="predicted"/>
<dbReference type="PANTHER" id="PTHR47649">
    <property type="entry name" value="RIBONUCLEASE D"/>
    <property type="match status" value="1"/>
</dbReference>
<dbReference type="InterPro" id="IPR010997">
    <property type="entry name" value="HRDC-like_sf"/>
</dbReference>
<dbReference type="EMBL" id="CAFAAI010000177">
    <property type="protein sequence ID" value="CAB4801557.1"/>
    <property type="molecule type" value="Genomic_DNA"/>
</dbReference>